<protein>
    <submittedName>
        <fullName evidence="3">PIN domain-like protein</fullName>
    </submittedName>
</protein>
<gene>
    <name evidence="3" type="ORF">METBISCDRAFT_30056</name>
</gene>
<organism evidence="3 4">
    <name type="scientific">Metschnikowia bicuspidata</name>
    <dbReference type="NCBI Taxonomy" id="27322"/>
    <lineage>
        <taxon>Eukaryota</taxon>
        <taxon>Fungi</taxon>
        <taxon>Dikarya</taxon>
        <taxon>Ascomycota</taxon>
        <taxon>Saccharomycotina</taxon>
        <taxon>Pichiomycetes</taxon>
        <taxon>Metschnikowiaceae</taxon>
        <taxon>Metschnikowia</taxon>
    </lineage>
</organism>
<keyword evidence="4" id="KW-1185">Reference proteome</keyword>
<feature type="region of interest" description="Disordered" evidence="1">
    <location>
        <begin position="549"/>
        <end position="593"/>
    </location>
</feature>
<evidence type="ECO:0000313" key="4">
    <source>
        <dbReference type="Proteomes" id="UP000268321"/>
    </source>
</evidence>
<dbReference type="GO" id="GO:0005634">
    <property type="term" value="C:nucleus"/>
    <property type="evidence" value="ECO:0007669"/>
    <property type="project" value="TreeGrafter"/>
</dbReference>
<feature type="region of interest" description="Disordered" evidence="1">
    <location>
        <begin position="730"/>
        <end position="785"/>
    </location>
</feature>
<dbReference type="InterPro" id="IPR006084">
    <property type="entry name" value="XPG/Rad2"/>
</dbReference>
<dbReference type="InterPro" id="IPR029060">
    <property type="entry name" value="PIN-like_dom_sf"/>
</dbReference>
<evidence type="ECO:0000256" key="1">
    <source>
        <dbReference type="SAM" id="MobiDB-lite"/>
    </source>
</evidence>
<name>A0A4V1J3C6_9ASCO</name>
<dbReference type="GO" id="GO:0008409">
    <property type="term" value="F:5'-3' exonuclease activity"/>
    <property type="evidence" value="ECO:0007669"/>
    <property type="project" value="TreeGrafter"/>
</dbReference>
<feature type="compositionally biased region" description="Polar residues" evidence="1">
    <location>
        <begin position="734"/>
        <end position="745"/>
    </location>
</feature>
<feature type="compositionally biased region" description="Polar residues" evidence="1">
    <location>
        <begin position="654"/>
        <end position="664"/>
    </location>
</feature>
<feature type="domain" description="XPG-I" evidence="2">
    <location>
        <begin position="139"/>
        <end position="205"/>
    </location>
</feature>
<dbReference type="EMBL" id="ML004439">
    <property type="protein sequence ID" value="RKP31589.1"/>
    <property type="molecule type" value="Genomic_DNA"/>
</dbReference>
<dbReference type="InterPro" id="IPR006086">
    <property type="entry name" value="XPG-I_dom"/>
</dbReference>
<dbReference type="AlphaFoldDB" id="A0A4V1J3C6"/>
<dbReference type="OrthoDB" id="2959108at2759"/>
<sequence>MGITDLWLLLAPATAKRVPFPLFLAHFLAQHRRPPRLAIDAYMFLFWSLLPSLEPLDGPAQRRILRNFMAKLWYLVQNNVSFVVVFDGRYKPGKLRHGHIPEMPEALSYDDALRHFATVPAAQYGERNGLVELLKAILLRNRLDWVQAPAEAEAECAWLLRLGVVDYVVSDDSDTLVFGATHVLRMFNRVKCVDDGVPVLSSTDYYVTPVTMLNVARVTGLTRDRLVFVAALRGGDYSSGAEGIGITRASELALCGTTVLLAAPRKKVQDFGKFPDFAGAFVAALVDADARSAVLLDPHYAMKDELDRAESLAAFTAHLNEFIDAHGGAIFGRATRLARVTIDDYYAMFRAVFRFCPGSVSFAELALVANDLAATVAGRVARANVTVGPGVIGYLSVSETGCQTYEPYYDPAPVIYAFPHERKYNLRPFVLKLLAQHRFWKHIQFARTKPMEDVQLAVLKFKRVALNEAVYLVKSSRNPPIVLADLKGYSSELKETSTHGAGLLVPEKMGAELGKDVENDADELLDDDERILTVVTPLEAVKYVSEQYVREQQPRSPHKSPQKKALTQKTTLDSIWPKLSPQKHAGPRRLDFLPPETLNTRVIVTIDLTQPEAPAEKFQVVDPVPIDGIFARESSQNTGTRPTTVERRKEPPTAHSTRSPSPNVFSALPTKNRARVLPRKHRQTLLPGQSVVTSFFQTTPRLRPSKTPSFNLTETENDCVFKNHRIVGLGPSVDSVNNSPETSPTKRTKPMDFSPETSPIKAKSESASEKDPFFEPNPFFGSPGK</sequence>
<dbReference type="GO" id="GO:0017108">
    <property type="term" value="F:5'-flap endonuclease activity"/>
    <property type="evidence" value="ECO:0007669"/>
    <property type="project" value="TreeGrafter"/>
</dbReference>
<dbReference type="GO" id="GO:0005737">
    <property type="term" value="C:cytoplasm"/>
    <property type="evidence" value="ECO:0007669"/>
    <property type="project" value="TreeGrafter"/>
</dbReference>
<proteinExistence type="predicted"/>
<dbReference type="GO" id="GO:0006974">
    <property type="term" value="P:DNA damage response"/>
    <property type="evidence" value="ECO:0007669"/>
    <property type="project" value="UniProtKB-ARBA"/>
</dbReference>
<feature type="region of interest" description="Disordered" evidence="1">
    <location>
        <begin position="630"/>
        <end position="667"/>
    </location>
</feature>
<evidence type="ECO:0000259" key="2">
    <source>
        <dbReference type="SMART" id="SM00484"/>
    </source>
</evidence>
<dbReference type="PRINTS" id="PR00853">
    <property type="entry name" value="XPGRADSUPER"/>
</dbReference>
<dbReference type="CDD" id="cd09870">
    <property type="entry name" value="PIN_YEN1"/>
    <property type="match status" value="1"/>
</dbReference>
<feature type="compositionally biased region" description="Basic and acidic residues" evidence="1">
    <location>
        <begin position="762"/>
        <end position="773"/>
    </location>
</feature>
<accession>A0A4V1J3C6</accession>
<reference evidence="4" key="1">
    <citation type="journal article" date="2018" name="Nat. Microbiol.">
        <title>Leveraging single-cell genomics to expand the fungal tree of life.</title>
        <authorList>
            <person name="Ahrendt S.R."/>
            <person name="Quandt C.A."/>
            <person name="Ciobanu D."/>
            <person name="Clum A."/>
            <person name="Salamov A."/>
            <person name="Andreopoulos B."/>
            <person name="Cheng J.F."/>
            <person name="Woyke T."/>
            <person name="Pelin A."/>
            <person name="Henrissat B."/>
            <person name="Reynolds N.K."/>
            <person name="Benny G.L."/>
            <person name="Smith M.E."/>
            <person name="James T.Y."/>
            <person name="Grigoriev I.V."/>
        </authorList>
    </citation>
    <scope>NUCLEOTIDE SEQUENCE [LARGE SCALE GENOMIC DNA]</scope>
    <source>
        <strain evidence="4">Baker2002</strain>
    </source>
</reference>
<dbReference type="SMART" id="SM00484">
    <property type="entry name" value="XPGI"/>
    <property type="match status" value="1"/>
</dbReference>
<dbReference type="Proteomes" id="UP000268321">
    <property type="component" value="Unassembled WGS sequence"/>
</dbReference>
<dbReference type="PANTHER" id="PTHR11081">
    <property type="entry name" value="FLAP ENDONUCLEASE FAMILY MEMBER"/>
    <property type="match status" value="1"/>
</dbReference>
<dbReference type="Gene3D" id="3.40.50.1010">
    <property type="entry name" value="5'-nuclease"/>
    <property type="match status" value="1"/>
</dbReference>
<dbReference type="SUPFAM" id="SSF88723">
    <property type="entry name" value="PIN domain-like"/>
    <property type="match status" value="1"/>
</dbReference>
<dbReference type="PANTHER" id="PTHR11081:SF72">
    <property type="entry name" value="HOLLIDAY JUNCTION RESOLVASE YEN1"/>
    <property type="match status" value="1"/>
</dbReference>
<evidence type="ECO:0000313" key="3">
    <source>
        <dbReference type="EMBL" id="RKP31589.1"/>
    </source>
</evidence>
<feature type="compositionally biased region" description="Polar residues" evidence="1">
    <location>
        <begin position="633"/>
        <end position="643"/>
    </location>
</feature>
<dbReference type="Pfam" id="PF00867">
    <property type="entry name" value="XPG_I"/>
    <property type="match status" value="1"/>
</dbReference>